<feature type="transmembrane region" description="Helical" evidence="2">
    <location>
        <begin position="45"/>
        <end position="63"/>
    </location>
</feature>
<feature type="region of interest" description="Disordered" evidence="1">
    <location>
        <begin position="62"/>
        <end position="113"/>
    </location>
</feature>
<sequence>MPDTRSRLRSRHPAMAGGSVCALAAAVITLASSYGVPVTQDQHDALMTLVAILAPLAVGWWSSHRTTPHSDPRTRGGQRLVPHVPAVPTEPVPTGPATPDTSSGPAPTPPPAT</sequence>
<proteinExistence type="predicted"/>
<keyword evidence="2" id="KW-0472">Membrane</keyword>
<protein>
    <recommendedName>
        <fullName evidence="5">Holin</fullName>
    </recommendedName>
</protein>
<gene>
    <name evidence="3" type="ORF">BC739_006653</name>
</gene>
<evidence type="ECO:0000313" key="4">
    <source>
        <dbReference type="Proteomes" id="UP000517916"/>
    </source>
</evidence>
<evidence type="ECO:0000313" key="3">
    <source>
        <dbReference type="EMBL" id="MBA8929435.1"/>
    </source>
</evidence>
<evidence type="ECO:0008006" key="5">
    <source>
        <dbReference type="Google" id="ProtNLM"/>
    </source>
</evidence>
<evidence type="ECO:0000256" key="1">
    <source>
        <dbReference type="SAM" id="MobiDB-lite"/>
    </source>
</evidence>
<name>A0ABR6BRC6_9PSEU</name>
<organism evidence="3 4">
    <name type="scientific">Kutzneria viridogrisea</name>
    <dbReference type="NCBI Taxonomy" id="47990"/>
    <lineage>
        <taxon>Bacteria</taxon>
        <taxon>Bacillati</taxon>
        <taxon>Actinomycetota</taxon>
        <taxon>Actinomycetes</taxon>
        <taxon>Pseudonocardiales</taxon>
        <taxon>Pseudonocardiaceae</taxon>
        <taxon>Kutzneria</taxon>
    </lineage>
</organism>
<evidence type="ECO:0000256" key="2">
    <source>
        <dbReference type="SAM" id="Phobius"/>
    </source>
</evidence>
<keyword evidence="4" id="KW-1185">Reference proteome</keyword>
<accession>A0ABR6BRC6</accession>
<comment type="caution">
    <text evidence="3">The sequence shown here is derived from an EMBL/GenBank/DDBJ whole genome shotgun (WGS) entry which is preliminary data.</text>
</comment>
<dbReference type="RefSeq" id="WP_182839355.1">
    <property type="nucleotide sequence ID" value="NZ_BAAABQ010000004.1"/>
</dbReference>
<dbReference type="EMBL" id="JACJID010000005">
    <property type="protein sequence ID" value="MBA8929435.1"/>
    <property type="molecule type" value="Genomic_DNA"/>
</dbReference>
<dbReference type="Proteomes" id="UP000517916">
    <property type="component" value="Unassembled WGS sequence"/>
</dbReference>
<keyword evidence="2" id="KW-1133">Transmembrane helix</keyword>
<keyword evidence="2" id="KW-0812">Transmembrane</keyword>
<reference evidence="3 4" key="1">
    <citation type="submission" date="2020-08" db="EMBL/GenBank/DDBJ databases">
        <title>Genomic Encyclopedia of Archaeal and Bacterial Type Strains, Phase II (KMG-II): from individual species to whole genera.</title>
        <authorList>
            <person name="Goeker M."/>
        </authorList>
    </citation>
    <scope>NUCLEOTIDE SEQUENCE [LARGE SCALE GENOMIC DNA]</scope>
    <source>
        <strain evidence="3 4">DSM 43850</strain>
    </source>
</reference>